<dbReference type="Proteomes" id="UP000070700">
    <property type="component" value="Unassembled WGS sequence"/>
</dbReference>
<evidence type="ECO:0000313" key="8">
    <source>
        <dbReference type="Proteomes" id="UP000070700"/>
    </source>
</evidence>
<gene>
    <name evidence="7" type="ORF">LY89DRAFT_732032</name>
</gene>
<evidence type="ECO:0000313" key="7">
    <source>
        <dbReference type="EMBL" id="KUJ18474.1"/>
    </source>
</evidence>
<keyword evidence="2" id="KW-0274">FAD</keyword>
<reference evidence="7 8" key="1">
    <citation type="submission" date="2015-10" db="EMBL/GenBank/DDBJ databases">
        <title>Full genome of DAOMC 229536 Phialocephala scopiformis, a fungal endophyte of spruce producing the potent anti-insectan compound rugulosin.</title>
        <authorList>
            <consortium name="DOE Joint Genome Institute"/>
            <person name="Walker A.K."/>
            <person name="Frasz S.L."/>
            <person name="Seifert K.A."/>
            <person name="Miller J.D."/>
            <person name="Mondo S.J."/>
            <person name="Labutti K."/>
            <person name="Lipzen A."/>
            <person name="Dockter R."/>
            <person name="Kennedy M."/>
            <person name="Grigoriev I.V."/>
            <person name="Spatafora J.W."/>
        </authorList>
    </citation>
    <scope>NUCLEOTIDE SEQUENCE [LARGE SCALE GENOMIC DNA]</scope>
    <source>
        <strain evidence="7 8">CBS 120377</strain>
    </source>
</reference>
<dbReference type="EMBL" id="KQ947412">
    <property type="protein sequence ID" value="KUJ18474.1"/>
    <property type="molecule type" value="Genomic_DNA"/>
</dbReference>
<keyword evidence="3" id="KW-0560">Oxidoreductase</keyword>
<proteinExistence type="predicted"/>
<evidence type="ECO:0000256" key="1">
    <source>
        <dbReference type="ARBA" id="ARBA00022630"/>
    </source>
</evidence>
<dbReference type="Pfam" id="PF01494">
    <property type="entry name" value="FAD_binding_3"/>
    <property type="match status" value="1"/>
</dbReference>
<keyword evidence="5" id="KW-0472">Membrane</keyword>
<dbReference type="PANTHER" id="PTHR46972">
    <property type="entry name" value="MONOOXYGENASE ASQM-RELATED"/>
    <property type="match status" value="1"/>
</dbReference>
<dbReference type="GO" id="GO:0071949">
    <property type="term" value="F:FAD binding"/>
    <property type="evidence" value="ECO:0007669"/>
    <property type="project" value="InterPro"/>
</dbReference>
<dbReference type="SUPFAM" id="SSF51905">
    <property type="entry name" value="FAD/NAD(P)-binding domain"/>
    <property type="match status" value="1"/>
</dbReference>
<evidence type="ECO:0000256" key="3">
    <source>
        <dbReference type="ARBA" id="ARBA00023002"/>
    </source>
</evidence>
<protein>
    <submittedName>
        <fullName evidence="7">FAD/NAD(P)-binding domain-containing protein</fullName>
    </submittedName>
</protein>
<dbReference type="InParanoid" id="A0A194XEA4"/>
<keyword evidence="5" id="KW-0812">Transmembrane</keyword>
<dbReference type="GeneID" id="28829363"/>
<dbReference type="PRINTS" id="PR00420">
    <property type="entry name" value="RNGMNOXGNASE"/>
</dbReference>
<feature type="transmembrane region" description="Helical" evidence="5">
    <location>
        <begin position="385"/>
        <end position="404"/>
    </location>
</feature>
<feature type="domain" description="FAD-binding" evidence="6">
    <location>
        <begin position="6"/>
        <end position="326"/>
    </location>
</feature>
<keyword evidence="8" id="KW-1185">Reference proteome</keyword>
<sequence>MPPFNIAIIGAGPAGCMLARLLLQSPTPPTITIFESEPTPDYRSQGGTLDLHPKNGLKAMKAAGLYEEFLKYARYESAVLRICDKNMKTYFGAPESRSKRGGNPEIDRAQLRQLLMESLPKGTVRWGMKLVSVGEKDHALNFENGDVVKGEDFDLIVGADGAWSRVREVIDGTKPLYSGITRYWTTIPKAETEAPEVVELINRGNLFTYSDGKGIIAQQMFDGCVDVSIGLAQDELKGVEITSTDEMLKKFGGWDERLVGIVKKAESKVIGKSMYMLPVGYTWKHRDGVTVIGDAAHLMTPFGGEGVNLAFGDCVKLSEAISKAAKIGSQDELNRNVRVFEEDMWRRAEAAARMSTTMGEAMFLTPGAPRASIERWLLGKLKHELAAVLYPLAVAVVYTGYFAYKLLY</sequence>
<dbReference type="RefSeq" id="XP_018072829.1">
    <property type="nucleotide sequence ID" value="XM_018219637.1"/>
</dbReference>
<dbReference type="OrthoDB" id="655030at2759"/>
<dbReference type="InterPro" id="IPR002938">
    <property type="entry name" value="FAD-bd"/>
</dbReference>
<dbReference type="Gene3D" id="3.50.50.60">
    <property type="entry name" value="FAD/NAD(P)-binding domain"/>
    <property type="match status" value="1"/>
</dbReference>
<dbReference type="PANTHER" id="PTHR46972:SF1">
    <property type="entry name" value="FAD DEPENDENT OXIDOREDUCTASE DOMAIN-CONTAINING PROTEIN"/>
    <property type="match status" value="1"/>
</dbReference>
<keyword evidence="4" id="KW-0503">Monooxygenase</keyword>
<dbReference type="GO" id="GO:0004497">
    <property type="term" value="F:monooxygenase activity"/>
    <property type="evidence" value="ECO:0007669"/>
    <property type="project" value="UniProtKB-KW"/>
</dbReference>
<accession>A0A194XEA4</accession>
<organism evidence="7 8">
    <name type="scientific">Mollisia scopiformis</name>
    <name type="common">Conifer needle endophyte fungus</name>
    <name type="synonym">Phialocephala scopiformis</name>
    <dbReference type="NCBI Taxonomy" id="149040"/>
    <lineage>
        <taxon>Eukaryota</taxon>
        <taxon>Fungi</taxon>
        <taxon>Dikarya</taxon>
        <taxon>Ascomycota</taxon>
        <taxon>Pezizomycotina</taxon>
        <taxon>Leotiomycetes</taxon>
        <taxon>Helotiales</taxon>
        <taxon>Mollisiaceae</taxon>
        <taxon>Mollisia</taxon>
    </lineage>
</organism>
<name>A0A194XEA4_MOLSC</name>
<dbReference type="AlphaFoldDB" id="A0A194XEA4"/>
<keyword evidence="1" id="KW-0285">Flavoprotein</keyword>
<evidence type="ECO:0000256" key="2">
    <source>
        <dbReference type="ARBA" id="ARBA00022827"/>
    </source>
</evidence>
<evidence type="ECO:0000259" key="6">
    <source>
        <dbReference type="Pfam" id="PF01494"/>
    </source>
</evidence>
<keyword evidence="5" id="KW-1133">Transmembrane helix</keyword>
<evidence type="ECO:0000256" key="5">
    <source>
        <dbReference type="SAM" id="Phobius"/>
    </source>
</evidence>
<dbReference type="KEGG" id="psco:LY89DRAFT_732032"/>
<evidence type="ECO:0000256" key="4">
    <source>
        <dbReference type="ARBA" id="ARBA00023033"/>
    </source>
</evidence>
<dbReference type="InterPro" id="IPR036188">
    <property type="entry name" value="FAD/NAD-bd_sf"/>
</dbReference>